<reference evidence="2" key="1">
    <citation type="submission" date="2017-12" db="EMBL/GenBank/DDBJ databases">
        <title>Sequencing the genomes of 1000 Actinobacteria strains.</title>
        <authorList>
            <person name="Klenk H.-P."/>
        </authorList>
    </citation>
    <scope>NUCLEOTIDE SEQUENCE [LARGE SCALE GENOMIC DNA]</scope>
    <source>
        <strain evidence="2">DSM 44228</strain>
    </source>
</reference>
<feature type="region of interest" description="Disordered" evidence="1">
    <location>
        <begin position="59"/>
        <end position="106"/>
    </location>
</feature>
<dbReference type="AlphaFoldDB" id="A0A2N3XXV0"/>
<evidence type="ECO:0000313" key="2">
    <source>
        <dbReference type="EMBL" id="PKW15450.1"/>
    </source>
</evidence>
<protein>
    <submittedName>
        <fullName evidence="2">Uncharacterized protein</fullName>
    </submittedName>
</protein>
<dbReference type="InterPro" id="IPR054211">
    <property type="entry name" value="DUF6918"/>
</dbReference>
<organism evidence="2 3">
    <name type="scientific">Saccharopolyspora spinosa</name>
    <dbReference type="NCBI Taxonomy" id="60894"/>
    <lineage>
        <taxon>Bacteria</taxon>
        <taxon>Bacillati</taxon>
        <taxon>Actinomycetota</taxon>
        <taxon>Actinomycetes</taxon>
        <taxon>Pseudonocardiales</taxon>
        <taxon>Pseudonocardiaceae</taxon>
        <taxon>Saccharopolyspora</taxon>
    </lineage>
</organism>
<feature type="region of interest" description="Disordered" evidence="1">
    <location>
        <begin position="1"/>
        <end position="20"/>
    </location>
</feature>
<dbReference type="Proteomes" id="UP000233786">
    <property type="component" value="Unassembled WGS sequence"/>
</dbReference>
<feature type="compositionally biased region" description="Polar residues" evidence="1">
    <location>
        <begin position="1"/>
        <end position="14"/>
    </location>
</feature>
<keyword evidence="3" id="KW-1185">Reference proteome</keyword>
<comment type="caution">
    <text evidence="2">The sequence shown here is derived from an EMBL/GenBank/DDBJ whole genome shotgun (WGS) entry which is preliminary data.</text>
</comment>
<proteinExistence type="predicted"/>
<feature type="compositionally biased region" description="Basic residues" evidence="1">
    <location>
        <begin position="63"/>
        <end position="106"/>
    </location>
</feature>
<name>A0A2N3XXV0_SACSN</name>
<dbReference type="EMBL" id="PJNB01000001">
    <property type="protein sequence ID" value="PKW15450.1"/>
    <property type="molecule type" value="Genomic_DNA"/>
</dbReference>
<sequence length="106" mass="11767">MHTPWLTPQGNLLDSSRRPAVVADQEKVVDEEVADKDSVSGAVIKTGFTAVMGVTDPRAVAKSSRKSIKKVHEKPRLNGKRTSRMRRPGSGHLGWRLRVHPLHPTR</sequence>
<dbReference type="Pfam" id="PF21893">
    <property type="entry name" value="DUF6918"/>
    <property type="match status" value="1"/>
</dbReference>
<accession>A0A2N3XXV0</accession>
<evidence type="ECO:0000256" key="1">
    <source>
        <dbReference type="SAM" id="MobiDB-lite"/>
    </source>
</evidence>
<evidence type="ECO:0000313" key="3">
    <source>
        <dbReference type="Proteomes" id="UP000233786"/>
    </source>
</evidence>
<dbReference type="STRING" id="994479.GCA_000194155_02282"/>
<gene>
    <name evidence="2" type="ORF">A8926_3160</name>
</gene>